<organism evidence="1 2">
    <name type="scientific">Scutellospora calospora</name>
    <dbReference type="NCBI Taxonomy" id="85575"/>
    <lineage>
        <taxon>Eukaryota</taxon>
        <taxon>Fungi</taxon>
        <taxon>Fungi incertae sedis</taxon>
        <taxon>Mucoromycota</taxon>
        <taxon>Glomeromycotina</taxon>
        <taxon>Glomeromycetes</taxon>
        <taxon>Diversisporales</taxon>
        <taxon>Gigasporaceae</taxon>
        <taxon>Scutellospora</taxon>
    </lineage>
</organism>
<feature type="non-terminal residue" evidence="1">
    <location>
        <position position="1"/>
    </location>
</feature>
<evidence type="ECO:0000313" key="1">
    <source>
        <dbReference type="EMBL" id="CAG8668518.1"/>
    </source>
</evidence>
<dbReference type="Proteomes" id="UP000789860">
    <property type="component" value="Unassembled WGS sequence"/>
</dbReference>
<feature type="non-terminal residue" evidence="1">
    <location>
        <position position="123"/>
    </location>
</feature>
<protein>
    <submittedName>
        <fullName evidence="1">5097_t:CDS:1</fullName>
    </submittedName>
</protein>
<gene>
    <name evidence="1" type="ORF">SCALOS_LOCUS9286</name>
</gene>
<keyword evidence="2" id="KW-1185">Reference proteome</keyword>
<reference evidence="1" key="1">
    <citation type="submission" date="2021-06" db="EMBL/GenBank/DDBJ databases">
        <authorList>
            <person name="Kallberg Y."/>
            <person name="Tangrot J."/>
            <person name="Rosling A."/>
        </authorList>
    </citation>
    <scope>NUCLEOTIDE SEQUENCE</scope>
    <source>
        <strain evidence="1">AU212A</strain>
    </source>
</reference>
<accession>A0ACA9NPR9</accession>
<evidence type="ECO:0000313" key="2">
    <source>
        <dbReference type="Proteomes" id="UP000789860"/>
    </source>
</evidence>
<name>A0ACA9NPR9_9GLOM</name>
<sequence>HYVFEVTLSHRCKLSENRKHIVATVSAVNVLLSYRKSGDLGRDIIVEIFGMKFVVQCKAWYSKDIGRDKIDEFRTVVRDGKYAFGVSVGALEEKFAIGAYKSAERSESDIIITVYNRMCQDIE</sequence>
<comment type="caution">
    <text evidence="1">The sequence shown here is derived from an EMBL/GenBank/DDBJ whole genome shotgun (WGS) entry which is preliminary data.</text>
</comment>
<proteinExistence type="predicted"/>
<dbReference type="EMBL" id="CAJVPM010028087">
    <property type="protein sequence ID" value="CAG8668518.1"/>
    <property type="molecule type" value="Genomic_DNA"/>
</dbReference>